<evidence type="ECO:0000313" key="2">
    <source>
        <dbReference type="EMBL" id="ORV88800.1"/>
    </source>
</evidence>
<sequence length="150" mass="15471">MQYRNARAITVGGVLASAVLAVALVMPAARLLGTEDGLLQGMALFALPLLAVLTATGIPFYGFWRASSVAVTLTLGVSVAMWLLALFAVAGALSGSASALILTIAVLAVPALLLVGAGLFTMRFLNGATPIEEREPSPSLTPPESRLPRR</sequence>
<feature type="transmembrane region" description="Helical" evidence="1">
    <location>
        <begin position="71"/>
        <end position="93"/>
    </location>
</feature>
<dbReference type="RefSeq" id="WP_024444806.1">
    <property type="nucleotide sequence ID" value="NZ_LQPC01000028.1"/>
</dbReference>
<evidence type="ECO:0000313" key="3">
    <source>
        <dbReference type="Proteomes" id="UP000193622"/>
    </source>
</evidence>
<dbReference type="Proteomes" id="UP000193622">
    <property type="component" value="Unassembled WGS sequence"/>
</dbReference>
<protein>
    <submittedName>
        <fullName evidence="2">Uncharacterized protein</fullName>
    </submittedName>
</protein>
<evidence type="ECO:0000256" key="1">
    <source>
        <dbReference type="SAM" id="Phobius"/>
    </source>
</evidence>
<dbReference type="AlphaFoldDB" id="A0A1X1WQJ3"/>
<comment type="caution">
    <text evidence="2">The sequence shown here is derived from an EMBL/GenBank/DDBJ whole genome shotgun (WGS) entry which is preliminary data.</text>
</comment>
<proteinExistence type="predicted"/>
<reference evidence="2 3" key="1">
    <citation type="submission" date="2016-01" db="EMBL/GenBank/DDBJ databases">
        <title>The new phylogeny of the genus Mycobacterium.</title>
        <authorList>
            <person name="Tarcisio F."/>
            <person name="Conor M."/>
            <person name="Antonella G."/>
            <person name="Elisabetta G."/>
            <person name="Giulia F.S."/>
            <person name="Sara T."/>
            <person name="Anna F."/>
            <person name="Clotilde B."/>
            <person name="Roberto B."/>
            <person name="Veronica D.S."/>
            <person name="Fabio R."/>
            <person name="Monica P."/>
            <person name="Olivier J."/>
            <person name="Enrico T."/>
            <person name="Nicola S."/>
        </authorList>
    </citation>
    <scope>NUCLEOTIDE SEQUENCE [LARGE SCALE GENOMIC DNA]</scope>
    <source>
        <strain evidence="2 3">DSM 45541</strain>
    </source>
</reference>
<keyword evidence="1" id="KW-0812">Transmembrane</keyword>
<dbReference type="EMBL" id="LQPC01000028">
    <property type="protein sequence ID" value="ORV88800.1"/>
    <property type="molecule type" value="Genomic_DNA"/>
</dbReference>
<feature type="transmembrane region" description="Helical" evidence="1">
    <location>
        <begin position="99"/>
        <end position="120"/>
    </location>
</feature>
<gene>
    <name evidence="2" type="ORF">AWC12_13090</name>
</gene>
<accession>A0A1X1WQJ3</accession>
<keyword evidence="1" id="KW-1133">Transmembrane helix</keyword>
<feature type="transmembrane region" description="Helical" evidence="1">
    <location>
        <begin position="43"/>
        <end position="64"/>
    </location>
</feature>
<keyword evidence="1" id="KW-0472">Membrane</keyword>
<organism evidence="2 3">
    <name type="scientific">Mycolicibacterium iranicum</name>
    <name type="common">Mycobacterium iranicum</name>
    <dbReference type="NCBI Taxonomy" id="912594"/>
    <lineage>
        <taxon>Bacteria</taxon>
        <taxon>Bacillati</taxon>
        <taxon>Actinomycetota</taxon>
        <taxon>Actinomycetes</taxon>
        <taxon>Mycobacteriales</taxon>
        <taxon>Mycobacteriaceae</taxon>
        <taxon>Mycolicibacterium</taxon>
    </lineage>
</organism>
<name>A0A1X1WQJ3_MYCIR</name>